<dbReference type="InterPro" id="IPR001173">
    <property type="entry name" value="Glyco_trans_2-like"/>
</dbReference>
<accession>A0A229UNW2</accession>
<dbReference type="RefSeq" id="WP_094015981.1">
    <property type="nucleotide sequence ID" value="NZ_NMQW01000023.1"/>
</dbReference>
<evidence type="ECO:0000259" key="4">
    <source>
        <dbReference type="Pfam" id="PF00535"/>
    </source>
</evidence>
<gene>
    <name evidence="5" type="ORF">CF651_16600</name>
</gene>
<dbReference type="Pfam" id="PF00535">
    <property type="entry name" value="Glycos_transf_2"/>
    <property type="match status" value="1"/>
</dbReference>
<dbReference type="OrthoDB" id="396512at2"/>
<dbReference type="PANTHER" id="PTHR22916">
    <property type="entry name" value="GLYCOSYLTRANSFERASE"/>
    <property type="match status" value="1"/>
</dbReference>
<dbReference type="InterPro" id="IPR029044">
    <property type="entry name" value="Nucleotide-diphossugar_trans"/>
</dbReference>
<dbReference type="Proteomes" id="UP000215509">
    <property type="component" value="Unassembled WGS sequence"/>
</dbReference>
<keyword evidence="2" id="KW-0328">Glycosyltransferase</keyword>
<dbReference type="AlphaFoldDB" id="A0A229UNW2"/>
<dbReference type="GO" id="GO:0016757">
    <property type="term" value="F:glycosyltransferase activity"/>
    <property type="evidence" value="ECO:0007669"/>
    <property type="project" value="UniProtKB-KW"/>
</dbReference>
<dbReference type="Gene3D" id="3.90.550.10">
    <property type="entry name" value="Spore Coat Polysaccharide Biosynthesis Protein SpsA, Chain A"/>
    <property type="match status" value="1"/>
</dbReference>
<evidence type="ECO:0000313" key="5">
    <source>
        <dbReference type="EMBL" id="OXM85217.1"/>
    </source>
</evidence>
<dbReference type="EMBL" id="NMQW01000023">
    <property type="protein sequence ID" value="OXM85217.1"/>
    <property type="molecule type" value="Genomic_DNA"/>
</dbReference>
<evidence type="ECO:0000256" key="3">
    <source>
        <dbReference type="ARBA" id="ARBA00022679"/>
    </source>
</evidence>
<name>A0A229UNW2_9BACL</name>
<comment type="caution">
    <text evidence="5">The sequence shown here is derived from an EMBL/GenBank/DDBJ whole genome shotgun (WGS) entry which is preliminary data.</text>
</comment>
<dbReference type="SUPFAM" id="SSF53448">
    <property type="entry name" value="Nucleotide-diphospho-sugar transferases"/>
    <property type="match status" value="1"/>
</dbReference>
<keyword evidence="3 5" id="KW-0808">Transferase</keyword>
<proteinExistence type="inferred from homology"/>
<dbReference type="PANTHER" id="PTHR22916:SF51">
    <property type="entry name" value="GLYCOSYLTRANSFERASE EPSH-RELATED"/>
    <property type="match status" value="1"/>
</dbReference>
<organism evidence="5 6">
    <name type="scientific">Paenibacillus rigui</name>
    <dbReference type="NCBI Taxonomy" id="554312"/>
    <lineage>
        <taxon>Bacteria</taxon>
        <taxon>Bacillati</taxon>
        <taxon>Bacillota</taxon>
        <taxon>Bacilli</taxon>
        <taxon>Bacillales</taxon>
        <taxon>Paenibacillaceae</taxon>
        <taxon>Paenibacillus</taxon>
    </lineage>
</organism>
<dbReference type="CDD" id="cd00761">
    <property type="entry name" value="Glyco_tranf_GTA_type"/>
    <property type="match status" value="1"/>
</dbReference>
<evidence type="ECO:0000256" key="2">
    <source>
        <dbReference type="ARBA" id="ARBA00022676"/>
    </source>
</evidence>
<evidence type="ECO:0000256" key="1">
    <source>
        <dbReference type="ARBA" id="ARBA00006739"/>
    </source>
</evidence>
<comment type="similarity">
    <text evidence="1">Belongs to the glycosyltransferase 2 family.</text>
</comment>
<sequence length="350" mass="40930">MSCAVSIIIPVYNAEAYLAPCIESLLRQTLKACEFIFIDDGSRDNSSALIEKYRMQDDRIQLIRQANQGVSAARNAGLERAKGEYIGFVDADDDIEPDMYETLYAAAKREACDVVISNFEYEMEGRTRVTRYPFPVETVLEREYIERELLLYFLKAENLNSVCNKLYRRALLQEHDVSFPRGVALGEDRLFNLSFFSHAGRTVYVDYTGYHYKEVIGSATRNIMEKDYFSRALEVYQYELPEIFTRQFRQNEIQRLKSLRLIKSVMSYIYIYFMPSQEVSFRQRYAYVKRMINNPCVRDALPAYVEEQHAHAGRYERFITFFMKSKLVLGLYCATWYSRSKNKQTGGVTI</sequence>
<feature type="domain" description="Glycosyltransferase 2-like" evidence="4">
    <location>
        <begin position="6"/>
        <end position="174"/>
    </location>
</feature>
<reference evidence="5 6" key="1">
    <citation type="submission" date="2017-07" db="EMBL/GenBank/DDBJ databases">
        <title>Genome sequencing and assembly of Paenibacillus rigui.</title>
        <authorList>
            <person name="Mayilraj S."/>
        </authorList>
    </citation>
    <scope>NUCLEOTIDE SEQUENCE [LARGE SCALE GENOMIC DNA]</scope>
    <source>
        <strain evidence="5 6">JCM 16352</strain>
    </source>
</reference>
<protein>
    <submittedName>
        <fullName evidence="5">Glycosyl transferase family 2</fullName>
    </submittedName>
</protein>
<evidence type="ECO:0000313" key="6">
    <source>
        <dbReference type="Proteomes" id="UP000215509"/>
    </source>
</evidence>
<keyword evidence="6" id="KW-1185">Reference proteome</keyword>